<keyword evidence="10" id="KW-1185">Reference proteome</keyword>
<comment type="caution">
    <text evidence="9">The sequence shown here is derived from an EMBL/GenBank/DDBJ whole genome shotgun (WGS) entry which is preliminary data.</text>
</comment>
<feature type="transmembrane region" description="Helical" evidence="7">
    <location>
        <begin position="636"/>
        <end position="661"/>
    </location>
</feature>
<feature type="transmembrane region" description="Helical" evidence="7">
    <location>
        <begin position="685"/>
        <end position="706"/>
    </location>
</feature>
<dbReference type="GO" id="GO:0005886">
    <property type="term" value="C:plasma membrane"/>
    <property type="evidence" value="ECO:0007669"/>
    <property type="project" value="InterPro"/>
</dbReference>
<comment type="similarity">
    <text evidence="2">Belongs to the TMC family.</text>
</comment>
<keyword evidence="6" id="KW-0175">Coiled coil</keyword>
<evidence type="ECO:0000256" key="3">
    <source>
        <dbReference type="ARBA" id="ARBA00022692"/>
    </source>
</evidence>
<comment type="subcellular location">
    <subcellularLocation>
        <location evidence="1">Membrane</location>
        <topology evidence="1">Multi-pass membrane protein</topology>
    </subcellularLocation>
</comment>
<evidence type="ECO:0000256" key="2">
    <source>
        <dbReference type="ARBA" id="ARBA00006510"/>
    </source>
</evidence>
<evidence type="ECO:0000256" key="5">
    <source>
        <dbReference type="ARBA" id="ARBA00023136"/>
    </source>
</evidence>
<evidence type="ECO:0000259" key="8">
    <source>
        <dbReference type="Pfam" id="PF07810"/>
    </source>
</evidence>
<accession>A0A4C2AC31</accession>
<evidence type="ECO:0000313" key="10">
    <source>
        <dbReference type="Proteomes" id="UP000299102"/>
    </source>
</evidence>
<gene>
    <name evidence="9" type="primary">TMC7</name>
    <name evidence="9" type="ORF">EVAR_69866_1</name>
</gene>
<feature type="coiled-coil region" evidence="6">
    <location>
        <begin position="794"/>
        <end position="821"/>
    </location>
</feature>
<feature type="domain" description="TMC" evidence="8">
    <location>
        <begin position="570"/>
        <end position="680"/>
    </location>
</feature>
<evidence type="ECO:0000256" key="6">
    <source>
        <dbReference type="SAM" id="Coils"/>
    </source>
</evidence>
<protein>
    <submittedName>
        <fullName evidence="9">Transmembrane channel-like protein 7</fullName>
    </submittedName>
</protein>
<evidence type="ECO:0000313" key="9">
    <source>
        <dbReference type="EMBL" id="GBP97392.1"/>
    </source>
</evidence>
<feature type="transmembrane region" description="Helical" evidence="7">
    <location>
        <begin position="298"/>
        <end position="316"/>
    </location>
</feature>
<dbReference type="EMBL" id="BGZK01002928">
    <property type="protein sequence ID" value="GBP97392.1"/>
    <property type="molecule type" value="Genomic_DNA"/>
</dbReference>
<feature type="transmembrane region" description="Helical" evidence="7">
    <location>
        <begin position="395"/>
        <end position="416"/>
    </location>
</feature>
<name>A0A4C2AC31_EUMVA</name>
<dbReference type="Proteomes" id="UP000299102">
    <property type="component" value="Unassembled WGS sequence"/>
</dbReference>
<evidence type="ECO:0000256" key="1">
    <source>
        <dbReference type="ARBA" id="ARBA00004141"/>
    </source>
</evidence>
<dbReference type="Pfam" id="PF07810">
    <property type="entry name" value="TMC"/>
    <property type="match status" value="1"/>
</dbReference>
<reference evidence="9 10" key="1">
    <citation type="journal article" date="2019" name="Commun. Biol.">
        <title>The bagworm genome reveals a unique fibroin gene that provides high tensile strength.</title>
        <authorList>
            <person name="Kono N."/>
            <person name="Nakamura H."/>
            <person name="Ohtoshi R."/>
            <person name="Tomita M."/>
            <person name="Numata K."/>
            <person name="Arakawa K."/>
        </authorList>
    </citation>
    <scope>NUCLEOTIDE SEQUENCE [LARGE SCALE GENOMIC DNA]</scope>
</reference>
<dbReference type="AlphaFoldDB" id="A0A4C2AC31"/>
<feature type="transmembrane region" description="Helical" evidence="7">
    <location>
        <begin position="491"/>
        <end position="514"/>
    </location>
</feature>
<sequence>MVIVKNGERWRTRWSTAPHSKRNAASTLPSKRRLGKTVFEINHFKPLPLRLEEVAVSNRVVINFIYLTCIVTATTKRSRATERRQSTVRTTHSRDVHLSMLPDLSENLSNEERTWEEIMQIKAMPVLMSQKREIKARLQNATKLRLQGFEQLQWKQRKVWHRFRIRFGELIGKLELWQSSMKKIEGNFGTGVVSYFLFLRWLLFLNLGISIFVILFLILPEVLFIEEETLCEIPNSTTCCSHAYLTRNSTSSNWVLDVIQGTGWMERTILFYGVYSNQIYTYYIRPVNEREMYYNMKLAYILIPITWALFSLGAIVKSAAKGFKERLIENEGQFYMYCSLVFGGWDFCIHNDKSAKIKHKALYNEIRGCLEEEKLREEKQLRSRESQILLYIKRLFINILVLAILFGSGVLIYVVFNTSLERLNERSDGQSTAPQDHAQTSRFLNNHSSSTPSSEFDYGGNVTTSEKLTIFKQYTLDSIYFSQFENLILEFLPSICIVMLNIFVPELFSFLVGFENYMPAVVLKITLFRTIFLRLSSLAVLLSQIYMRVTSPNRDVCSYDTNLDSSTLECWETYVGQQLYKLILTDFAVQFVTTFIINLPRAMLARHTESKCLKLVGEQEFYLPKHVLDIVYTQTIIWMGTFFCPFLPIIGFLFCFVIFYVKKFTCLVNCTPSATVYRASRSKSMFMFVLLLSFVISISPVAYSIAELLPSMNCGPFRGYSNVWSFMIATFDGFPYIVREIVFLLGTSTFAVPAFALLLLLLYYYWAVATANRHMVTVLKNQLVLEGHDKQFLLNRLSAFIRQHQRRCERAKNRASFADESSIRQSSR</sequence>
<feature type="transmembrane region" description="Helical" evidence="7">
    <location>
        <begin position="526"/>
        <end position="546"/>
    </location>
</feature>
<feature type="transmembrane region" description="Helical" evidence="7">
    <location>
        <begin position="192"/>
        <end position="219"/>
    </location>
</feature>
<keyword evidence="4 7" id="KW-1133">Transmembrane helix</keyword>
<dbReference type="InterPro" id="IPR012496">
    <property type="entry name" value="TMC_dom"/>
</dbReference>
<dbReference type="PANTHER" id="PTHR23302:SF24">
    <property type="entry name" value="TMC DOMAIN-CONTAINING PROTEIN"/>
    <property type="match status" value="1"/>
</dbReference>
<organism evidence="9 10">
    <name type="scientific">Eumeta variegata</name>
    <name type="common">Bagworm moth</name>
    <name type="synonym">Eumeta japonica</name>
    <dbReference type="NCBI Taxonomy" id="151549"/>
    <lineage>
        <taxon>Eukaryota</taxon>
        <taxon>Metazoa</taxon>
        <taxon>Ecdysozoa</taxon>
        <taxon>Arthropoda</taxon>
        <taxon>Hexapoda</taxon>
        <taxon>Insecta</taxon>
        <taxon>Pterygota</taxon>
        <taxon>Neoptera</taxon>
        <taxon>Endopterygota</taxon>
        <taxon>Lepidoptera</taxon>
        <taxon>Glossata</taxon>
        <taxon>Ditrysia</taxon>
        <taxon>Tineoidea</taxon>
        <taxon>Psychidae</taxon>
        <taxon>Oiketicinae</taxon>
        <taxon>Eumeta</taxon>
    </lineage>
</organism>
<feature type="transmembrane region" description="Helical" evidence="7">
    <location>
        <begin position="741"/>
        <end position="766"/>
    </location>
</feature>
<proteinExistence type="inferred from homology"/>
<evidence type="ECO:0000256" key="7">
    <source>
        <dbReference type="SAM" id="Phobius"/>
    </source>
</evidence>
<dbReference type="GO" id="GO:0008381">
    <property type="term" value="F:mechanosensitive monoatomic ion channel activity"/>
    <property type="evidence" value="ECO:0007669"/>
    <property type="project" value="TreeGrafter"/>
</dbReference>
<keyword evidence="5 7" id="KW-0472">Membrane</keyword>
<dbReference type="STRING" id="151549.A0A4C2AC31"/>
<dbReference type="OrthoDB" id="1936208at2759"/>
<dbReference type="InterPro" id="IPR038900">
    <property type="entry name" value="TMC"/>
</dbReference>
<evidence type="ECO:0000256" key="4">
    <source>
        <dbReference type="ARBA" id="ARBA00022989"/>
    </source>
</evidence>
<keyword evidence="3 7" id="KW-0812">Transmembrane</keyword>
<dbReference type="PANTHER" id="PTHR23302">
    <property type="entry name" value="TRANSMEMBRANE CHANNEL-RELATED"/>
    <property type="match status" value="1"/>
</dbReference>